<reference evidence="2" key="1">
    <citation type="submission" date="2010-09" db="EMBL/GenBank/DDBJ databases">
        <title>Complete sequence of chromosome2 of Burkholderia sp. CCGE1003.</title>
        <authorList>
            <consortium name="US DOE Joint Genome Institute"/>
            <person name="Lucas S."/>
            <person name="Copeland A."/>
            <person name="Lapidus A."/>
            <person name="Cheng J.-F."/>
            <person name="Bruce D."/>
            <person name="Goodwin L."/>
            <person name="Pitluck S."/>
            <person name="Daligault H."/>
            <person name="Davenport K."/>
            <person name="Detter J.C."/>
            <person name="Han C."/>
            <person name="Tapia R."/>
            <person name="Land M."/>
            <person name="Hauser L."/>
            <person name="Jeffries C."/>
            <person name="Kyrpides N."/>
            <person name="Ivanova N."/>
            <person name="Ovchinnikova G."/>
            <person name="Martinez-Romero E."/>
            <person name="Rogel M.A."/>
            <person name="Auchtung J."/>
            <person name="Tiedje J.M."/>
            <person name="Woyke T."/>
        </authorList>
    </citation>
    <scope>NUCLEOTIDE SEQUENCE</scope>
    <source>
        <strain evidence="2">CCGE1003</strain>
    </source>
</reference>
<feature type="region of interest" description="Disordered" evidence="1">
    <location>
        <begin position="494"/>
        <end position="513"/>
    </location>
</feature>
<dbReference type="KEGG" id="bgf:BC1003_5431"/>
<protein>
    <submittedName>
        <fullName evidence="2">Formylmethanofuran dehydrogenase, subunit B</fullName>
    </submittedName>
</protein>
<proteinExistence type="predicted"/>
<dbReference type="AlphaFoldDB" id="E1TEU3"/>
<organism evidence="2">
    <name type="scientific">Burkholderia sp. (strain CCGE1003)</name>
    <dbReference type="NCBI Taxonomy" id="640512"/>
    <lineage>
        <taxon>Bacteria</taxon>
        <taxon>Pseudomonadati</taxon>
        <taxon>Pseudomonadota</taxon>
        <taxon>Betaproteobacteria</taxon>
        <taxon>Burkholderiales</taxon>
        <taxon>Burkholderiaceae</taxon>
        <taxon>Burkholderia</taxon>
    </lineage>
</organism>
<gene>
    <name evidence="2" type="ordered locus">BC1003_5431</name>
</gene>
<evidence type="ECO:0000256" key="1">
    <source>
        <dbReference type="SAM" id="MobiDB-lite"/>
    </source>
</evidence>
<dbReference type="HOGENOM" id="CLU_034348_1_0_4"/>
<evidence type="ECO:0000313" key="2">
    <source>
        <dbReference type="EMBL" id="ADN61349.1"/>
    </source>
</evidence>
<accession>E1TEU3</accession>
<sequence length="513" mass="53027">MHLSPTDPSTTSPLGAPHAPGSSVLSITRDWTCPFCPLLCDDLAIESHSDATLSAQNTDCPRLMQALACYGPADEQCRASVDGHDADFDTALTQAARILSTARRPLFGGLGTDVAGARALYPLAAGCGAILDHQHGDALSAATLALQDRGAFFTTLSEVRSRADLLLFFGCQPSRRYPRFFTRTVAGSTTPRDLVFIGCEADPATSGLDNVRVESILANAGPFDPFDTLALWSTISDRRPPSALHQDVADAARVKETLAVLQALQARIDAARYTVLVYEPGALPGPHAALLIEALNRIVKASNLGARAGGLALGGDDGALTVNQAVTWLAGLPLRTRVSAPSRMAGSAPLEYDPHRYRTERLLADGEIDALLWVASFAPPAWPQALADDVPAIVLGHPALARTAAARGPGTVFIPVATPGVDSGGHLFRLDSSVVMPLAAARGTSLATVASVAAQLEERLRAAGAAAQLEAGASASAGAGSAAGYGAQLAAPLTTHPAAQPATPSAPPPQVRP</sequence>
<name>E1TEU3_BURSG</name>
<dbReference type="STRING" id="640512.BC1003_5431"/>
<dbReference type="EMBL" id="CP002218">
    <property type="protein sequence ID" value="ADN61349.1"/>
    <property type="molecule type" value="Genomic_DNA"/>
</dbReference>
<feature type="compositionally biased region" description="Pro residues" evidence="1">
    <location>
        <begin position="504"/>
        <end position="513"/>
    </location>
</feature>
<dbReference type="eggNOG" id="COG1029">
    <property type="taxonomic scope" value="Bacteria"/>
</dbReference>
<feature type="compositionally biased region" description="Low complexity" evidence="1">
    <location>
        <begin position="494"/>
        <end position="503"/>
    </location>
</feature>